<feature type="domain" description="SCP" evidence="1">
    <location>
        <begin position="48"/>
        <end position="161"/>
    </location>
</feature>
<comment type="caution">
    <text evidence="2">The sequence shown here is derived from an EMBL/GenBank/DDBJ whole genome shotgun (WGS) entry which is preliminary data.</text>
</comment>
<name>A0A9X3I9U9_9SPHI</name>
<dbReference type="EMBL" id="JAPJUH010000004">
    <property type="protein sequence ID" value="MCX3266247.1"/>
    <property type="molecule type" value="Genomic_DNA"/>
</dbReference>
<sequence>MKLYVPMIGLAIACFATSCKKGTESTAIETLTKIETPLVTNLNNELMLKLVNDIRLAGCKCGTTTMPPVTALTWNSNLATAASNQSKYMESINKMQHESANGKGVGDRVTASGYQWKSVGENVAQGQTTENQVFNDWLKSEGHCKNMMNADYKEIGAARAGAFWTQVFAVKM</sequence>
<dbReference type="Proteomes" id="UP001142592">
    <property type="component" value="Unassembled WGS sequence"/>
</dbReference>
<keyword evidence="3" id="KW-1185">Reference proteome</keyword>
<dbReference type="Gene3D" id="3.40.33.10">
    <property type="entry name" value="CAP"/>
    <property type="match status" value="1"/>
</dbReference>
<evidence type="ECO:0000313" key="3">
    <source>
        <dbReference type="Proteomes" id="UP001142592"/>
    </source>
</evidence>
<accession>A0A9X3I9U9</accession>
<dbReference type="CDD" id="cd05379">
    <property type="entry name" value="CAP_bacterial"/>
    <property type="match status" value="1"/>
</dbReference>
<dbReference type="SUPFAM" id="SSF55797">
    <property type="entry name" value="PR-1-like"/>
    <property type="match status" value="1"/>
</dbReference>
<reference evidence="2" key="1">
    <citation type="submission" date="2022-11" db="EMBL/GenBank/DDBJ databases">
        <authorList>
            <person name="Graham C."/>
            <person name="Newman J.D."/>
        </authorList>
    </citation>
    <scope>NUCLEOTIDE SEQUENCE</scope>
    <source>
        <strain evidence="2">DSM 19486</strain>
    </source>
</reference>
<dbReference type="RefSeq" id="WP_010602359.1">
    <property type="nucleotide sequence ID" value="NZ_JAPJUH010000004.1"/>
</dbReference>
<evidence type="ECO:0000313" key="2">
    <source>
        <dbReference type="EMBL" id="MCX3266247.1"/>
    </source>
</evidence>
<organism evidence="2 3">
    <name type="scientific">Pedobacter agri</name>
    <dbReference type="NCBI Taxonomy" id="454586"/>
    <lineage>
        <taxon>Bacteria</taxon>
        <taxon>Pseudomonadati</taxon>
        <taxon>Bacteroidota</taxon>
        <taxon>Sphingobacteriia</taxon>
        <taxon>Sphingobacteriales</taxon>
        <taxon>Sphingobacteriaceae</taxon>
        <taxon>Pedobacter</taxon>
    </lineage>
</organism>
<dbReference type="AlphaFoldDB" id="A0A9X3I9U9"/>
<dbReference type="PROSITE" id="PS51257">
    <property type="entry name" value="PROKAR_LIPOPROTEIN"/>
    <property type="match status" value="1"/>
</dbReference>
<dbReference type="InterPro" id="IPR035940">
    <property type="entry name" value="CAP_sf"/>
</dbReference>
<proteinExistence type="predicted"/>
<evidence type="ECO:0000259" key="1">
    <source>
        <dbReference type="Pfam" id="PF00188"/>
    </source>
</evidence>
<dbReference type="InterPro" id="IPR014044">
    <property type="entry name" value="CAP_dom"/>
</dbReference>
<dbReference type="PANTHER" id="PTHR31157:SF1">
    <property type="entry name" value="SCP DOMAIN-CONTAINING PROTEIN"/>
    <property type="match status" value="1"/>
</dbReference>
<dbReference type="Pfam" id="PF00188">
    <property type="entry name" value="CAP"/>
    <property type="match status" value="1"/>
</dbReference>
<gene>
    <name evidence="2" type="ORF">OQZ29_15925</name>
</gene>
<protein>
    <submittedName>
        <fullName evidence="2">CAP domain-containing protein</fullName>
    </submittedName>
</protein>
<dbReference type="PANTHER" id="PTHR31157">
    <property type="entry name" value="SCP DOMAIN-CONTAINING PROTEIN"/>
    <property type="match status" value="1"/>
</dbReference>